<protein>
    <submittedName>
        <fullName evidence="2">Uncharacterized protein</fullName>
    </submittedName>
</protein>
<sequence>MTASRSFIPAKSLRTDDDDEDISDDQISSTSPSVEFGFEEFEDPLPNSLFLPLYDEPVYDVYDDDMLDGVLDIDQPAYDDDEGKIEGQLKPNVQQELFIPNVTNKTSIAPAIVDKKIASEDLLNGLDREALIFSSRWLKEPPLVIYAFTITRIPYAYASLERLKIGRQIDTGWTYPNWFSQPNPPPYGGQPDICL</sequence>
<organism evidence="2 3">
    <name type="scientific">Dendrobium catenatum</name>
    <dbReference type="NCBI Taxonomy" id="906689"/>
    <lineage>
        <taxon>Eukaryota</taxon>
        <taxon>Viridiplantae</taxon>
        <taxon>Streptophyta</taxon>
        <taxon>Embryophyta</taxon>
        <taxon>Tracheophyta</taxon>
        <taxon>Spermatophyta</taxon>
        <taxon>Magnoliopsida</taxon>
        <taxon>Liliopsida</taxon>
        <taxon>Asparagales</taxon>
        <taxon>Orchidaceae</taxon>
        <taxon>Epidendroideae</taxon>
        <taxon>Malaxideae</taxon>
        <taxon>Dendrobiinae</taxon>
        <taxon>Dendrobium</taxon>
    </lineage>
</organism>
<proteinExistence type="predicted"/>
<evidence type="ECO:0000313" key="2">
    <source>
        <dbReference type="EMBL" id="PKU64717.1"/>
    </source>
</evidence>
<dbReference type="Proteomes" id="UP000233837">
    <property type="component" value="Unassembled WGS sequence"/>
</dbReference>
<dbReference type="EMBL" id="KZ503396">
    <property type="protein sequence ID" value="PKU64717.1"/>
    <property type="molecule type" value="Genomic_DNA"/>
</dbReference>
<feature type="region of interest" description="Disordered" evidence="1">
    <location>
        <begin position="1"/>
        <end position="33"/>
    </location>
</feature>
<accession>A0A2I0VMU0</accession>
<name>A0A2I0VMU0_9ASPA</name>
<keyword evidence="3" id="KW-1185">Reference proteome</keyword>
<reference evidence="2 3" key="1">
    <citation type="journal article" date="2016" name="Sci. Rep.">
        <title>The Dendrobium catenatum Lindl. genome sequence provides insights into polysaccharide synthase, floral development and adaptive evolution.</title>
        <authorList>
            <person name="Zhang G.Q."/>
            <person name="Xu Q."/>
            <person name="Bian C."/>
            <person name="Tsai W.C."/>
            <person name="Yeh C.M."/>
            <person name="Liu K.W."/>
            <person name="Yoshida K."/>
            <person name="Zhang L.S."/>
            <person name="Chang S.B."/>
            <person name="Chen F."/>
            <person name="Shi Y."/>
            <person name="Su Y.Y."/>
            <person name="Zhang Y.Q."/>
            <person name="Chen L.J."/>
            <person name="Yin Y."/>
            <person name="Lin M."/>
            <person name="Huang H."/>
            <person name="Deng H."/>
            <person name="Wang Z.W."/>
            <person name="Zhu S.L."/>
            <person name="Zhao X."/>
            <person name="Deng C."/>
            <person name="Niu S.C."/>
            <person name="Huang J."/>
            <person name="Wang M."/>
            <person name="Liu G.H."/>
            <person name="Yang H.J."/>
            <person name="Xiao X.J."/>
            <person name="Hsiao Y.Y."/>
            <person name="Wu W.L."/>
            <person name="Chen Y.Y."/>
            <person name="Mitsuda N."/>
            <person name="Ohme-Takagi M."/>
            <person name="Luo Y.B."/>
            <person name="Van de Peer Y."/>
            <person name="Liu Z.J."/>
        </authorList>
    </citation>
    <scope>NUCLEOTIDE SEQUENCE [LARGE SCALE GENOMIC DNA]</scope>
    <source>
        <tissue evidence="2">The whole plant</tissue>
    </source>
</reference>
<reference evidence="2 3" key="2">
    <citation type="journal article" date="2017" name="Nature">
        <title>The Apostasia genome and the evolution of orchids.</title>
        <authorList>
            <person name="Zhang G.Q."/>
            <person name="Liu K.W."/>
            <person name="Li Z."/>
            <person name="Lohaus R."/>
            <person name="Hsiao Y.Y."/>
            <person name="Niu S.C."/>
            <person name="Wang J.Y."/>
            <person name="Lin Y.C."/>
            <person name="Xu Q."/>
            <person name="Chen L.J."/>
            <person name="Yoshida K."/>
            <person name="Fujiwara S."/>
            <person name="Wang Z.W."/>
            <person name="Zhang Y.Q."/>
            <person name="Mitsuda N."/>
            <person name="Wang M."/>
            <person name="Liu G.H."/>
            <person name="Pecoraro L."/>
            <person name="Huang H.X."/>
            <person name="Xiao X.J."/>
            <person name="Lin M."/>
            <person name="Wu X.Y."/>
            <person name="Wu W.L."/>
            <person name="Chen Y.Y."/>
            <person name="Chang S.B."/>
            <person name="Sakamoto S."/>
            <person name="Ohme-Takagi M."/>
            <person name="Yagi M."/>
            <person name="Zeng S.J."/>
            <person name="Shen C.Y."/>
            <person name="Yeh C.M."/>
            <person name="Luo Y.B."/>
            <person name="Tsai W.C."/>
            <person name="Van de Peer Y."/>
            <person name="Liu Z.J."/>
        </authorList>
    </citation>
    <scope>NUCLEOTIDE SEQUENCE [LARGE SCALE GENOMIC DNA]</scope>
    <source>
        <tissue evidence="2">The whole plant</tissue>
    </source>
</reference>
<dbReference type="AlphaFoldDB" id="A0A2I0VMU0"/>
<gene>
    <name evidence="2" type="ORF">MA16_Dca020346</name>
</gene>
<evidence type="ECO:0000256" key="1">
    <source>
        <dbReference type="SAM" id="MobiDB-lite"/>
    </source>
</evidence>
<evidence type="ECO:0000313" key="3">
    <source>
        <dbReference type="Proteomes" id="UP000233837"/>
    </source>
</evidence>